<dbReference type="EMBL" id="LGRX02004466">
    <property type="protein sequence ID" value="KAK3280264.1"/>
    <property type="molecule type" value="Genomic_DNA"/>
</dbReference>
<evidence type="ECO:0000256" key="2">
    <source>
        <dbReference type="ARBA" id="ARBA00023110"/>
    </source>
</evidence>
<evidence type="ECO:0000256" key="4">
    <source>
        <dbReference type="SAM" id="SignalP"/>
    </source>
</evidence>
<keyword evidence="3" id="KW-0413">Isomerase</keyword>
<dbReference type="Gene3D" id="2.40.100.10">
    <property type="entry name" value="Cyclophilin-like"/>
    <property type="match status" value="1"/>
</dbReference>
<dbReference type="PROSITE" id="PS50072">
    <property type="entry name" value="CSA_PPIASE_2"/>
    <property type="match status" value="1"/>
</dbReference>
<keyword evidence="2" id="KW-0697">Rotamase</keyword>
<dbReference type="InterPro" id="IPR044665">
    <property type="entry name" value="E_coli_cyclophilin_A-like"/>
</dbReference>
<feature type="signal peptide" evidence="4">
    <location>
        <begin position="1"/>
        <end position="25"/>
    </location>
</feature>
<reference evidence="6 7" key="1">
    <citation type="journal article" date="2015" name="Genome Biol. Evol.">
        <title>Comparative Genomics of a Bacterivorous Green Alga Reveals Evolutionary Causalities and Consequences of Phago-Mixotrophic Mode of Nutrition.</title>
        <authorList>
            <person name="Burns J.A."/>
            <person name="Paasch A."/>
            <person name="Narechania A."/>
            <person name="Kim E."/>
        </authorList>
    </citation>
    <scope>NUCLEOTIDE SEQUENCE [LARGE SCALE GENOMIC DNA]</scope>
    <source>
        <strain evidence="6 7">PLY_AMNH</strain>
    </source>
</reference>
<sequence>MNPVAGPKASLSLLLASCLAVLADFEEIVVHRFPTDRQVDNPGAQPITVVCDTTKGTFDVEVHSEWAPLGAKRYLELVETNFWSGITFFRYNKWITQFGACFKDRHGDFESIRNQPITDDPACKREGPADRPTALVCGVPRSEGIMFDGAVSYAGGGANTRTSQIFIVHNLADQPIGTDSEWEVPFGNVTRGLDVVRSLYSEYGERPDQTAIWQEGDAYIEREFPLLDHIKSCHVLPPPAGTAFTSNVVPTSNVPPIVSTTTSTEESRLNAISRTASNTEATQEEEVFKMNALGGVEQ</sequence>
<keyword evidence="4" id="KW-0732">Signal</keyword>
<dbReference type="SUPFAM" id="SSF50891">
    <property type="entry name" value="Cyclophilin-like"/>
    <property type="match status" value="1"/>
</dbReference>
<dbReference type="GO" id="GO:0003755">
    <property type="term" value="F:peptidyl-prolyl cis-trans isomerase activity"/>
    <property type="evidence" value="ECO:0007669"/>
    <property type="project" value="UniProtKB-KW"/>
</dbReference>
<dbReference type="InterPro" id="IPR002130">
    <property type="entry name" value="Cyclophilin-type_PPIase_dom"/>
</dbReference>
<dbReference type="Pfam" id="PF00160">
    <property type="entry name" value="Pro_isomerase"/>
    <property type="match status" value="1"/>
</dbReference>
<dbReference type="EC" id="5.2.1.8" evidence="1"/>
<proteinExistence type="predicted"/>
<dbReference type="InterPro" id="IPR029000">
    <property type="entry name" value="Cyclophilin-like_dom_sf"/>
</dbReference>
<protein>
    <recommendedName>
        <fullName evidence="1">peptidylprolyl isomerase</fullName>
        <ecNumber evidence="1">5.2.1.8</ecNumber>
    </recommendedName>
</protein>
<evidence type="ECO:0000313" key="7">
    <source>
        <dbReference type="Proteomes" id="UP001190700"/>
    </source>
</evidence>
<keyword evidence="7" id="KW-1185">Reference proteome</keyword>
<feature type="domain" description="PPIase cyclophilin-type" evidence="5">
    <location>
        <begin position="56"/>
        <end position="199"/>
    </location>
</feature>
<dbReference type="PANTHER" id="PTHR43246">
    <property type="entry name" value="PEPTIDYL-PROLYL CIS-TRANS ISOMERASE CYP38, CHLOROPLASTIC"/>
    <property type="match status" value="1"/>
</dbReference>
<evidence type="ECO:0000256" key="1">
    <source>
        <dbReference type="ARBA" id="ARBA00013194"/>
    </source>
</evidence>
<evidence type="ECO:0000259" key="5">
    <source>
        <dbReference type="PROSITE" id="PS50072"/>
    </source>
</evidence>
<dbReference type="AlphaFoldDB" id="A0AAE0LD08"/>
<evidence type="ECO:0000313" key="6">
    <source>
        <dbReference type="EMBL" id="KAK3280264.1"/>
    </source>
</evidence>
<comment type="caution">
    <text evidence="6">The sequence shown here is derived from an EMBL/GenBank/DDBJ whole genome shotgun (WGS) entry which is preliminary data.</text>
</comment>
<dbReference type="Proteomes" id="UP001190700">
    <property type="component" value="Unassembled WGS sequence"/>
</dbReference>
<gene>
    <name evidence="6" type="ORF">CYMTET_11891</name>
</gene>
<accession>A0AAE0LD08</accession>
<evidence type="ECO:0000256" key="3">
    <source>
        <dbReference type="ARBA" id="ARBA00023235"/>
    </source>
</evidence>
<feature type="chain" id="PRO_5042177895" description="peptidylprolyl isomerase" evidence="4">
    <location>
        <begin position="26"/>
        <end position="298"/>
    </location>
</feature>
<name>A0AAE0LD08_9CHLO</name>
<organism evidence="6 7">
    <name type="scientific">Cymbomonas tetramitiformis</name>
    <dbReference type="NCBI Taxonomy" id="36881"/>
    <lineage>
        <taxon>Eukaryota</taxon>
        <taxon>Viridiplantae</taxon>
        <taxon>Chlorophyta</taxon>
        <taxon>Pyramimonadophyceae</taxon>
        <taxon>Pyramimonadales</taxon>
        <taxon>Pyramimonadaceae</taxon>
        <taxon>Cymbomonas</taxon>
    </lineage>
</organism>